<dbReference type="PATRIC" id="fig|768679.9.peg.818"/>
<dbReference type="PaxDb" id="768679-TTX_0810"/>
<accession>G4RPG9</accession>
<dbReference type="STRING" id="768679.TTX_0810"/>
<dbReference type="AlphaFoldDB" id="G4RPG9"/>
<gene>
    <name evidence="1" type="ordered locus">TTX_0810</name>
</gene>
<keyword evidence="2" id="KW-1185">Reference proteome</keyword>
<dbReference type="eggNOG" id="arCOG05570">
    <property type="taxonomic scope" value="Archaea"/>
</dbReference>
<dbReference type="HOGENOM" id="CLU_803159_0_0_2"/>
<reference evidence="1 2" key="1">
    <citation type="journal article" date="2011" name="PLoS ONE">
        <title>The complete genome sequence of Thermoproteus tenax: a physiologically versatile member of the Crenarchaeota.</title>
        <authorList>
            <person name="Siebers B."/>
            <person name="Zaparty M."/>
            <person name="Raddatz G."/>
            <person name="Tjaden B."/>
            <person name="Albers S.V."/>
            <person name="Bell S.D."/>
            <person name="Blombach F."/>
            <person name="Kletzin A."/>
            <person name="Kyrpides N."/>
            <person name="Lanz C."/>
            <person name="Plagens A."/>
            <person name="Rampp M."/>
            <person name="Rosinus A."/>
            <person name="von Jan M."/>
            <person name="Makarova K.S."/>
            <person name="Klenk H.P."/>
            <person name="Schuster S.C."/>
            <person name="Hensel R."/>
        </authorList>
    </citation>
    <scope>NUCLEOTIDE SEQUENCE [LARGE SCALE GENOMIC DNA]</scope>
    <source>
        <strain evidence="2">ATCC 35583 / DSM 2078 / JCM 9277 / NBRC 100435 / Kra 1</strain>
    </source>
</reference>
<name>G4RPG9_THETK</name>
<proteinExistence type="predicted"/>
<evidence type="ECO:0000313" key="2">
    <source>
        <dbReference type="Proteomes" id="UP000002654"/>
    </source>
</evidence>
<protein>
    <submittedName>
        <fullName evidence="1">Predicted DNA binding protein, contains leucin zipper domain</fullName>
    </submittedName>
</protein>
<sequence length="311" mass="34723">MLNYIEVEYLGKRIAAELTPITFLTGNGKSFLIYEIINTIKNIGYKIPKISYKNFKIVLRIKDMTYALQRAGPIYRQTLERGKDRVIFEYGTINGVRISRLIEPSEMSVKSADVIMPFVEVTEHVAILADEEIERLNKLIGEFRKAFSLRALLIGPFVSPRTFYRPSEGKTELRPDGSNLVGVLSMLAYKSPDDFERLRSMFKKIGVKLAVGLTNKNILGGAVYIQGVRLPLSKLPCSLKMALTIGAAVASRPDILAVDNLDYCFNENVASVLAAFLEEQASRGQVIAEVHNPAIVEHFKAQYKSVVSVSL</sequence>
<dbReference type="KEGG" id="ttn:TTX_0810"/>
<evidence type="ECO:0000313" key="1">
    <source>
        <dbReference type="EMBL" id="CCC81464.1"/>
    </source>
</evidence>
<dbReference type="EMBL" id="FN869859">
    <property type="protein sequence ID" value="CCC81464.1"/>
    <property type="molecule type" value="Genomic_DNA"/>
</dbReference>
<organism evidence="1 2">
    <name type="scientific">Thermoproteus tenax (strain ATCC 35583 / DSM 2078 / JCM 9277 / NBRC 100435 / Kra 1)</name>
    <dbReference type="NCBI Taxonomy" id="768679"/>
    <lineage>
        <taxon>Archaea</taxon>
        <taxon>Thermoproteota</taxon>
        <taxon>Thermoprotei</taxon>
        <taxon>Thermoproteales</taxon>
        <taxon>Thermoproteaceae</taxon>
        <taxon>Thermoproteus</taxon>
    </lineage>
</organism>
<dbReference type="Proteomes" id="UP000002654">
    <property type="component" value="Chromosome"/>
</dbReference>
<dbReference type="OrthoDB" id="25947at2157"/>